<dbReference type="Pfam" id="PF13460">
    <property type="entry name" value="NAD_binding_10"/>
    <property type="match status" value="1"/>
</dbReference>
<dbReference type="EMBL" id="CP060007">
    <property type="protein sequence ID" value="QNA42738.1"/>
    <property type="molecule type" value="Genomic_DNA"/>
</dbReference>
<evidence type="ECO:0000313" key="2">
    <source>
        <dbReference type="EMBL" id="QNA42738.1"/>
    </source>
</evidence>
<dbReference type="Gene3D" id="3.40.50.720">
    <property type="entry name" value="NAD(P)-binding Rossmann-like Domain"/>
    <property type="match status" value="1"/>
</dbReference>
<organism evidence="2 3">
    <name type="scientific">Lacibacter sediminis</name>
    <dbReference type="NCBI Taxonomy" id="2760713"/>
    <lineage>
        <taxon>Bacteria</taxon>
        <taxon>Pseudomonadati</taxon>
        <taxon>Bacteroidota</taxon>
        <taxon>Chitinophagia</taxon>
        <taxon>Chitinophagales</taxon>
        <taxon>Chitinophagaceae</taxon>
        <taxon>Lacibacter</taxon>
    </lineage>
</organism>
<dbReference type="Proteomes" id="UP000515344">
    <property type="component" value="Chromosome"/>
</dbReference>
<dbReference type="InterPro" id="IPR036291">
    <property type="entry name" value="NAD(P)-bd_dom_sf"/>
</dbReference>
<dbReference type="PANTHER" id="PTHR43355">
    <property type="entry name" value="FLAVIN REDUCTASE (NADPH)"/>
    <property type="match status" value="1"/>
</dbReference>
<evidence type="ECO:0000259" key="1">
    <source>
        <dbReference type="Pfam" id="PF13460"/>
    </source>
</evidence>
<keyword evidence="3" id="KW-1185">Reference proteome</keyword>
<sequence>MQLIVFGATGQVGSQLVKQALWRGHSVKAYGRNVYEMDIENDKLEKIKGGLFDAGDILHAVKGCDAVLSAIGGAFDGSDKARSLGMKTIVAQMQKAAVKRIVALGNMSILNFDEHSLIIDQKDYPEEYLPVGNEHRKAYNALKDSPLDWTFVCSPDIINDGPTGNYITARDYPPQPNLNRINAGDLAQFMLNELERNEFVKSRVGISAV</sequence>
<reference evidence="3" key="1">
    <citation type="submission" date="2020-08" db="EMBL/GenBank/DDBJ databases">
        <title>Lacibacter sp. S13-6-6 genome sequencing.</title>
        <authorList>
            <person name="Jin L."/>
        </authorList>
    </citation>
    <scope>NUCLEOTIDE SEQUENCE [LARGE SCALE GENOMIC DNA]</scope>
    <source>
        <strain evidence="3">S13-6-6</strain>
    </source>
</reference>
<protein>
    <submittedName>
        <fullName evidence="2">SDR family oxidoreductase</fullName>
    </submittedName>
</protein>
<proteinExistence type="predicted"/>
<feature type="domain" description="NAD(P)-binding" evidence="1">
    <location>
        <begin position="7"/>
        <end position="195"/>
    </location>
</feature>
<dbReference type="GO" id="GO:0016646">
    <property type="term" value="F:oxidoreductase activity, acting on the CH-NH group of donors, NAD or NADP as acceptor"/>
    <property type="evidence" value="ECO:0007669"/>
    <property type="project" value="TreeGrafter"/>
</dbReference>
<name>A0A7G5XB85_9BACT</name>
<dbReference type="SUPFAM" id="SSF51735">
    <property type="entry name" value="NAD(P)-binding Rossmann-fold domains"/>
    <property type="match status" value="1"/>
</dbReference>
<dbReference type="RefSeq" id="WP_182801004.1">
    <property type="nucleotide sequence ID" value="NZ_CP060007.1"/>
</dbReference>
<accession>A0A7G5XB85</accession>
<gene>
    <name evidence="2" type="ORF">H4075_11560</name>
</gene>
<dbReference type="InterPro" id="IPR051606">
    <property type="entry name" value="Polyketide_Oxido-like"/>
</dbReference>
<dbReference type="KEGG" id="lacs:H4075_11560"/>
<dbReference type="PANTHER" id="PTHR43355:SF2">
    <property type="entry name" value="FLAVIN REDUCTASE (NADPH)"/>
    <property type="match status" value="1"/>
</dbReference>
<evidence type="ECO:0000313" key="3">
    <source>
        <dbReference type="Proteomes" id="UP000515344"/>
    </source>
</evidence>
<dbReference type="AlphaFoldDB" id="A0A7G5XB85"/>
<dbReference type="InterPro" id="IPR016040">
    <property type="entry name" value="NAD(P)-bd_dom"/>
</dbReference>
<dbReference type="CDD" id="cd05244">
    <property type="entry name" value="BVR-B_like_SDR_a"/>
    <property type="match status" value="1"/>
</dbReference>